<evidence type="ECO:0000313" key="2">
    <source>
        <dbReference type="EMBL" id="MEO3690386.1"/>
    </source>
</evidence>
<dbReference type="InterPro" id="IPR010982">
    <property type="entry name" value="Lambda_DNA-bd_dom_sf"/>
</dbReference>
<dbReference type="RefSeq" id="WP_347703218.1">
    <property type="nucleotide sequence ID" value="NZ_JBDPZD010000001.1"/>
</dbReference>
<comment type="caution">
    <text evidence="2">The sequence shown here is derived from an EMBL/GenBank/DDBJ whole genome shotgun (WGS) entry which is preliminary data.</text>
</comment>
<dbReference type="EMBL" id="JBDPZD010000001">
    <property type="protein sequence ID" value="MEO3690386.1"/>
    <property type="molecule type" value="Genomic_DNA"/>
</dbReference>
<protein>
    <submittedName>
        <fullName evidence="2">Helix-turn-helix domain-containing protein</fullName>
    </submittedName>
</protein>
<organism evidence="2 3">
    <name type="scientific">Roseateles paludis</name>
    <dbReference type="NCBI Taxonomy" id="3145238"/>
    <lineage>
        <taxon>Bacteria</taxon>
        <taxon>Pseudomonadati</taxon>
        <taxon>Pseudomonadota</taxon>
        <taxon>Betaproteobacteria</taxon>
        <taxon>Burkholderiales</taxon>
        <taxon>Sphaerotilaceae</taxon>
        <taxon>Roseateles</taxon>
    </lineage>
</organism>
<feature type="domain" description="HTH cro/C1-type" evidence="1">
    <location>
        <begin position="15"/>
        <end position="69"/>
    </location>
</feature>
<reference evidence="2 3" key="1">
    <citation type="submission" date="2024-05" db="EMBL/GenBank/DDBJ databases">
        <title>Roseateles sp. DJS-2-20 16S ribosomal RNA gene Genome sequencing and assembly.</title>
        <authorList>
            <person name="Woo H."/>
        </authorList>
    </citation>
    <scope>NUCLEOTIDE SEQUENCE [LARGE SCALE GENOMIC DNA]</scope>
    <source>
        <strain evidence="2 3">DJS-2-20</strain>
    </source>
</reference>
<dbReference type="Pfam" id="PF01381">
    <property type="entry name" value="HTH_3"/>
    <property type="match status" value="1"/>
</dbReference>
<dbReference type="InterPro" id="IPR001387">
    <property type="entry name" value="Cro/C1-type_HTH"/>
</dbReference>
<accession>A0ABV0FZI1</accession>
<dbReference type="Gene3D" id="1.10.260.40">
    <property type="entry name" value="lambda repressor-like DNA-binding domains"/>
    <property type="match status" value="1"/>
</dbReference>
<keyword evidence="3" id="KW-1185">Reference proteome</keyword>
<dbReference type="SMART" id="SM00530">
    <property type="entry name" value="HTH_XRE"/>
    <property type="match status" value="1"/>
</dbReference>
<evidence type="ECO:0000313" key="3">
    <source>
        <dbReference type="Proteomes" id="UP001495147"/>
    </source>
</evidence>
<gene>
    <name evidence="2" type="ORF">ABDJ85_02840</name>
</gene>
<dbReference type="Proteomes" id="UP001495147">
    <property type="component" value="Unassembled WGS sequence"/>
</dbReference>
<dbReference type="PROSITE" id="PS50943">
    <property type="entry name" value="HTH_CROC1"/>
    <property type="match status" value="1"/>
</dbReference>
<dbReference type="CDD" id="cd00093">
    <property type="entry name" value="HTH_XRE"/>
    <property type="match status" value="1"/>
</dbReference>
<sequence>MDYPLALAEQLRPQLKALRKQRGLTQAQLGAMLGVSQARVVEIEANPGAVSLQQILQVLQLLGASLVVRTNPLSYSIDTASPPLRAEEKRGEW</sequence>
<name>A0ABV0FZI1_9BURK</name>
<dbReference type="SUPFAM" id="SSF47413">
    <property type="entry name" value="lambda repressor-like DNA-binding domains"/>
    <property type="match status" value="1"/>
</dbReference>
<proteinExistence type="predicted"/>
<evidence type="ECO:0000259" key="1">
    <source>
        <dbReference type="PROSITE" id="PS50943"/>
    </source>
</evidence>